<comment type="caution">
    <text evidence="1">The sequence shown here is derived from an EMBL/GenBank/DDBJ whole genome shotgun (WGS) entry which is preliminary data.</text>
</comment>
<dbReference type="PROSITE" id="PS51257">
    <property type="entry name" value="PROKAR_LIPOPROTEIN"/>
    <property type="match status" value="1"/>
</dbReference>
<dbReference type="Proteomes" id="UP001596287">
    <property type="component" value="Unassembled WGS sequence"/>
</dbReference>
<proteinExistence type="predicted"/>
<dbReference type="RefSeq" id="WP_379791220.1">
    <property type="nucleotide sequence ID" value="NZ_JBHSQB010000005.1"/>
</dbReference>
<accession>A0ABW1PNI8</accession>
<protein>
    <recommendedName>
        <fullName evidence="3">Lipoprotein</fullName>
    </recommendedName>
</protein>
<evidence type="ECO:0008006" key="3">
    <source>
        <dbReference type="Google" id="ProtNLM"/>
    </source>
</evidence>
<reference evidence="2" key="1">
    <citation type="journal article" date="2019" name="Int. J. Syst. Evol. Microbiol.">
        <title>The Global Catalogue of Microorganisms (GCM) 10K type strain sequencing project: providing services to taxonomists for standard genome sequencing and annotation.</title>
        <authorList>
            <consortium name="The Broad Institute Genomics Platform"/>
            <consortium name="The Broad Institute Genome Sequencing Center for Infectious Disease"/>
            <person name="Wu L."/>
            <person name="Ma J."/>
        </authorList>
    </citation>
    <scope>NUCLEOTIDE SEQUENCE [LARGE SCALE GENOMIC DNA]</scope>
    <source>
        <strain evidence="2">CCUG 49679</strain>
    </source>
</reference>
<sequence length="214" mass="24046">MKKSILVIAIALSTFSCKKASENGETAPEKTATQTPSENIETTEIKVDTASFDISKIKESTAKLGEFPYVSPPEMYTYDYEKKINPASIKDVDKEYFAVNGKLLPVEGKSFKARIEKDRSDGKRFNKLVVEKSYEASILALGGVNVNNVSIPNSEIKRVGDKELIDNKYGFSIDYNMLDDIKTYIIKTKDKQIWIQYNIMKDESGSITVLEKSL</sequence>
<organism evidence="1 2">
    <name type="scientific">Flavobacterium qiangtangense</name>
    <dbReference type="NCBI Taxonomy" id="1442595"/>
    <lineage>
        <taxon>Bacteria</taxon>
        <taxon>Pseudomonadati</taxon>
        <taxon>Bacteroidota</taxon>
        <taxon>Flavobacteriia</taxon>
        <taxon>Flavobacteriales</taxon>
        <taxon>Flavobacteriaceae</taxon>
        <taxon>Flavobacterium</taxon>
    </lineage>
</organism>
<gene>
    <name evidence="1" type="ORF">ACFPVY_06800</name>
</gene>
<dbReference type="EMBL" id="JBHSQB010000005">
    <property type="protein sequence ID" value="MFC6096352.1"/>
    <property type="molecule type" value="Genomic_DNA"/>
</dbReference>
<evidence type="ECO:0000313" key="1">
    <source>
        <dbReference type="EMBL" id="MFC6096352.1"/>
    </source>
</evidence>
<evidence type="ECO:0000313" key="2">
    <source>
        <dbReference type="Proteomes" id="UP001596287"/>
    </source>
</evidence>
<name>A0ABW1PNI8_9FLAO</name>
<keyword evidence="2" id="KW-1185">Reference proteome</keyword>